<name>H2Z7K8_CIOSA</name>
<dbReference type="Ensembl" id="ENSCSAVT00000013726.1">
    <property type="protein sequence ID" value="ENSCSAVP00000013570.1"/>
    <property type="gene ID" value="ENSCSAVG00000007951.1"/>
</dbReference>
<feature type="compositionally biased region" description="Polar residues" evidence="1">
    <location>
        <begin position="325"/>
        <end position="335"/>
    </location>
</feature>
<dbReference type="Proteomes" id="UP000007875">
    <property type="component" value="Unassembled WGS sequence"/>
</dbReference>
<feature type="region of interest" description="Disordered" evidence="1">
    <location>
        <begin position="323"/>
        <end position="396"/>
    </location>
</feature>
<evidence type="ECO:0000313" key="2">
    <source>
        <dbReference type="Ensembl" id="ENSCSAVP00000013570.1"/>
    </source>
</evidence>
<accession>H2Z7K8</accession>
<feature type="region of interest" description="Disordered" evidence="1">
    <location>
        <begin position="101"/>
        <end position="229"/>
    </location>
</feature>
<reference evidence="2" key="2">
    <citation type="submission" date="2025-08" db="UniProtKB">
        <authorList>
            <consortium name="Ensembl"/>
        </authorList>
    </citation>
    <scope>IDENTIFICATION</scope>
</reference>
<feature type="compositionally biased region" description="Low complexity" evidence="1">
    <location>
        <begin position="101"/>
        <end position="116"/>
    </location>
</feature>
<feature type="compositionally biased region" description="Acidic residues" evidence="1">
    <location>
        <begin position="337"/>
        <end position="354"/>
    </location>
</feature>
<dbReference type="AlphaFoldDB" id="H2Z7K8"/>
<sequence length="396" mass="42849">MTSGNPSSADECLSVVIEAYKVYQDTQKHPESTTKIDNQADPDDVTHQRLLADAYHKYTCLVGKPSISTSASPQLSPTQLNEVLEQAIKFCQQYITQKKQAAAHSSKSSSSATSSISGGGGGKSKTPEPPKDHTDVARVDSSEAAANHVKELSLTSPKKATEEKPEEKRTLTPSTSSTHHTNGQEGLTMVEKDGRQYTRIAPPSRTSQNTLTQSPQSAFTSTHKEGERDNKRIKMDPKLGHLVIPTKDVSSRGKLVRSTSVPVTNAGMLQCFTEDSSNSENKPPVQHRHRLIARTSSSVSDYTKIKLKLSILAKTSASLVRKPSITDQEMMQITNDPDAEESSSGSEDEDEMGDGNDWRGKRKFSEEPTPSLGVNPGITSQLSPINSVVITTAGST</sequence>
<reference evidence="3" key="1">
    <citation type="submission" date="2003-08" db="EMBL/GenBank/DDBJ databases">
        <authorList>
            <person name="Birren B."/>
            <person name="Nusbaum C."/>
            <person name="Abebe A."/>
            <person name="Abouelleil A."/>
            <person name="Adekoya E."/>
            <person name="Ait-zahra M."/>
            <person name="Allen N."/>
            <person name="Allen T."/>
            <person name="An P."/>
            <person name="Anderson M."/>
            <person name="Anderson S."/>
            <person name="Arachchi H."/>
            <person name="Armbruster J."/>
            <person name="Bachantsang P."/>
            <person name="Baldwin J."/>
            <person name="Barry A."/>
            <person name="Bayul T."/>
            <person name="Blitshsteyn B."/>
            <person name="Bloom T."/>
            <person name="Blye J."/>
            <person name="Boguslavskiy L."/>
            <person name="Borowsky M."/>
            <person name="Boukhgalter B."/>
            <person name="Brunache A."/>
            <person name="Butler J."/>
            <person name="Calixte N."/>
            <person name="Calvo S."/>
            <person name="Camarata J."/>
            <person name="Campo K."/>
            <person name="Chang J."/>
            <person name="Cheshatsang Y."/>
            <person name="Citroen M."/>
            <person name="Collymore A."/>
            <person name="Considine T."/>
            <person name="Cook A."/>
            <person name="Cooke P."/>
            <person name="Corum B."/>
            <person name="Cuomo C."/>
            <person name="David R."/>
            <person name="Dawoe T."/>
            <person name="Degray S."/>
            <person name="Dodge S."/>
            <person name="Dooley K."/>
            <person name="Dorje P."/>
            <person name="Dorjee K."/>
            <person name="Dorris L."/>
            <person name="Duffey N."/>
            <person name="Dupes A."/>
            <person name="Elkins T."/>
            <person name="Engels R."/>
            <person name="Erickson J."/>
            <person name="Farina A."/>
            <person name="Faro S."/>
            <person name="Ferreira P."/>
            <person name="Fischer H."/>
            <person name="Fitzgerald M."/>
            <person name="Foley K."/>
            <person name="Gage D."/>
            <person name="Galagan J."/>
            <person name="Gearin G."/>
            <person name="Gnerre S."/>
            <person name="Gnirke A."/>
            <person name="Goyette A."/>
            <person name="Graham J."/>
            <person name="Grandbois E."/>
            <person name="Gyaltsen K."/>
            <person name="Hafez N."/>
            <person name="Hagopian D."/>
            <person name="Hagos B."/>
            <person name="Hall J."/>
            <person name="Hatcher B."/>
            <person name="Heller A."/>
            <person name="Higgins H."/>
            <person name="Honan T."/>
            <person name="Horn A."/>
            <person name="Houde N."/>
            <person name="Hughes L."/>
            <person name="Hulme W."/>
            <person name="Husby E."/>
            <person name="Iliev I."/>
            <person name="Jaffe D."/>
            <person name="Jones C."/>
            <person name="Kamal M."/>
            <person name="Kamat A."/>
            <person name="Kamvysselis M."/>
            <person name="Karlsson E."/>
            <person name="Kells C."/>
            <person name="Kieu A."/>
            <person name="Kisner P."/>
            <person name="Kodira C."/>
            <person name="Kulbokas E."/>
            <person name="Labutti K."/>
            <person name="Lama D."/>
            <person name="Landers T."/>
            <person name="Leger J."/>
            <person name="Levine S."/>
            <person name="Lewis D."/>
            <person name="Lewis T."/>
            <person name="Lindblad-toh K."/>
            <person name="Liu X."/>
            <person name="Lokyitsang T."/>
            <person name="Lokyitsang Y."/>
            <person name="Lucien O."/>
            <person name="Lui A."/>
            <person name="Ma L.J."/>
            <person name="Mabbitt R."/>
            <person name="Macdonald J."/>
            <person name="Maclean C."/>
            <person name="Major J."/>
            <person name="Manning J."/>
            <person name="Marabella R."/>
            <person name="Maru K."/>
            <person name="Matthews C."/>
            <person name="Mauceli E."/>
            <person name="Mccarthy M."/>
            <person name="Mcdonough S."/>
            <person name="Mcghee T."/>
            <person name="Meldrim J."/>
            <person name="Meneus L."/>
            <person name="Mesirov J."/>
            <person name="Mihalev A."/>
            <person name="Mihova T."/>
            <person name="Mikkelsen T."/>
            <person name="Mlenga V."/>
            <person name="Moru K."/>
            <person name="Mozes J."/>
            <person name="Mulrain L."/>
            <person name="Munson G."/>
            <person name="Naylor J."/>
            <person name="Newes C."/>
            <person name="Nguyen C."/>
            <person name="Nguyen N."/>
            <person name="Nguyen T."/>
            <person name="Nicol R."/>
            <person name="Nielsen C."/>
            <person name="Nizzari M."/>
            <person name="Norbu C."/>
            <person name="Norbu N."/>
            <person name="O'donnell P."/>
            <person name="Okoawo O."/>
            <person name="O'leary S."/>
            <person name="Omotosho B."/>
            <person name="O'neill K."/>
            <person name="Osman S."/>
            <person name="Parker S."/>
            <person name="Perrin D."/>
            <person name="Phunkhang P."/>
            <person name="Piqani B."/>
            <person name="Purcell S."/>
            <person name="Rachupka T."/>
            <person name="Ramasamy U."/>
            <person name="Rameau R."/>
            <person name="Ray V."/>
            <person name="Raymond C."/>
            <person name="Retta R."/>
            <person name="Richardson S."/>
            <person name="Rise C."/>
            <person name="Rodriguez J."/>
            <person name="Rogers J."/>
            <person name="Rogov P."/>
            <person name="Rutman M."/>
            <person name="Schupbach R."/>
            <person name="Seaman C."/>
            <person name="Settipalli S."/>
            <person name="Sharpe T."/>
            <person name="Sheridan J."/>
            <person name="Sherpa N."/>
            <person name="Shi J."/>
            <person name="Smirnov S."/>
            <person name="Smith C."/>
            <person name="Sougnez C."/>
            <person name="Spencer B."/>
            <person name="Stalker J."/>
            <person name="Stange-thomann N."/>
            <person name="Stavropoulos S."/>
            <person name="Stetson K."/>
            <person name="Stone C."/>
            <person name="Stone S."/>
            <person name="Stubbs M."/>
            <person name="Talamas J."/>
            <person name="Tchuinga P."/>
            <person name="Tenzing P."/>
            <person name="Tesfaye S."/>
            <person name="Theodore J."/>
            <person name="Thoulutsang Y."/>
            <person name="Topham K."/>
            <person name="Towey S."/>
            <person name="Tsamla T."/>
            <person name="Tsomo N."/>
            <person name="Vallee D."/>
            <person name="Vassiliev H."/>
            <person name="Venkataraman V."/>
            <person name="Vinson J."/>
            <person name="Vo A."/>
            <person name="Wade C."/>
            <person name="Wang S."/>
            <person name="Wangchuk T."/>
            <person name="Wangdi T."/>
            <person name="Whittaker C."/>
            <person name="Wilkinson J."/>
            <person name="Wu Y."/>
            <person name="Wyman D."/>
            <person name="Yadav S."/>
            <person name="Yang S."/>
            <person name="Yang X."/>
            <person name="Yeager S."/>
            <person name="Yee E."/>
            <person name="Young G."/>
            <person name="Zainoun J."/>
            <person name="Zembeck L."/>
            <person name="Zimmer A."/>
            <person name="Zody M."/>
            <person name="Lander E."/>
        </authorList>
    </citation>
    <scope>NUCLEOTIDE SEQUENCE [LARGE SCALE GENOMIC DNA]</scope>
</reference>
<evidence type="ECO:0000313" key="3">
    <source>
        <dbReference type="Proteomes" id="UP000007875"/>
    </source>
</evidence>
<reference evidence="2" key="3">
    <citation type="submission" date="2025-09" db="UniProtKB">
        <authorList>
            <consortium name="Ensembl"/>
        </authorList>
    </citation>
    <scope>IDENTIFICATION</scope>
</reference>
<feature type="compositionally biased region" description="Polar residues" evidence="1">
    <location>
        <begin position="377"/>
        <end position="396"/>
    </location>
</feature>
<evidence type="ECO:0000256" key="1">
    <source>
        <dbReference type="SAM" id="MobiDB-lite"/>
    </source>
</evidence>
<feature type="compositionally biased region" description="Basic and acidic residues" evidence="1">
    <location>
        <begin position="125"/>
        <end position="141"/>
    </location>
</feature>
<protein>
    <submittedName>
        <fullName evidence="2">Uncharacterized protein</fullName>
    </submittedName>
</protein>
<dbReference type="HOGENOM" id="CLU_696303_0_0_1"/>
<feature type="compositionally biased region" description="Basic and acidic residues" evidence="1">
    <location>
        <begin position="159"/>
        <end position="170"/>
    </location>
</feature>
<feature type="compositionally biased region" description="Basic and acidic residues" evidence="1">
    <location>
        <begin position="356"/>
        <end position="366"/>
    </location>
</feature>
<keyword evidence="3" id="KW-1185">Reference proteome</keyword>
<feature type="compositionally biased region" description="Polar residues" evidence="1">
    <location>
        <begin position="204"/>
        <end position="221"/>
    </location>
</feature>
<organism evidence="2 3">
    <name type="scientific">Ciona savignyi</name>
    <name type="common">Pacific transparent sea squirt</name>
    <dbReference type="NCBI Taxonomy" id="51511"/>
    <lineage>
        <taxon>Eukaryota</taxon>
        <taxon>Metazoa</taxon>
        <taxon>Chordata</taxon>
        <taxon>Tunicata</taxon>
        <taxon>Ascidiacea</taxon>
        <taxon>Phlebobranchia</taxon>
        <taxon>Cionidae</taxon>
        <taxon>Ciona</taxon>
    </lineage>
</organism>
<proteinExistence type="predicted"/>
<dbReference type="eggNOG" id="ENOG502RTSN">
    <property type="taxonomic scope" value="Eukaryota"/>
</dbReference>
<dbReference type="InParanoid" id="H2Z7K8"/>